<name>A0A423VJ14_CYTCH</name>
<evidence type="ECO:0000256" key="1">
    <source>
        <dbReference type="ARBA" id="ARBA00022679"/>
    </source>
</evidence>
<dbReference type="InterPro" id="IPR051159">
    <property type="entry name" value="Hexapeptide_acetyltransf"/>
</dbReference>
<sequence length="293" mass="31438">MDKNLSNDGDHTSGSKKTRKVPSPIPVAKRIAFMGGNADFREARIRCALACEEYNDLKEDTPVEDRVKAWLRIVDPDNETNNSTRSTSAVDFSSLFNRGPNRPSAATPVDNDTPPVTPTAPATASSTLATRPTIPYIKKPIYIDYGLRVRIAPTTFINRNCLILDTPVADVVIGEKCSIGPGVTIISVGHPVKFEERCEFESGKAGSWGAKVVIEDGVWVGAGVTILPGVTIGSYSTIGAGSLVNRDIPPRCVATGSPAAIRYFVNDKKASATFDETAHTLEDALKAGYEDLN</sequence>
<dbReference type="STRING" id="252740.A0A423VJ14"/>
<evidence type="ECO:0000256" key="2">
    <source>
        <dbReference type="SAM" id="MobiDB-lite"/>
    </source>
</evidence>
<evidence type="ECO:0000313" key="4">
    <source>
        <dbReference type="Proteomes" id="UP000284375"/>
    </source>
</evidence>
<comment type="caution">
    <text evidence="3">The sequence shown here is derived from an EMBL/GenBank/DDBJ whole genome shotgun (WGS) entry which is preliminary data.</text>
</comment>
<gene>
    <name evidence="3" type="ORF">VSDG_07721</name>
</gene>
<keyword evidence="4" id="KW-1185">Reference proteome</keyword>
<dbReference type="AlphaFoldDB" id="A0A423VJ14"/>
<feature type="compositionally biased region" description="Basic and acidic residues" evidence="2">
    <location>
        <begin position="1"/>
        <end position="13"/>
    </location>
</feature>
<accession>A0A423VJ14</accession>
<dbReference type="EMBL" id="LJZO01000046">
    <property type="protein sequence ID" value="ROV91003.1"/>
    <property type="molecule type" value="Genomic_DNA"/>
</dbReference>
<dbReference type="PROSITE" id="PS00101">
    <property type="entry name" value="HEXAPEP_TRANSFERASES"/>
    <property type="match status" value="1"/>
</dbReference>
<keyword evidence="1" id="KW-0808">Transferase</keyword>
<organism evidence="3 4">
    <name type="scientific">Cytospora chrysosperma</name>
    <name type="common">Cytospora canker fungus</name>
    <name type="synonym">Sphaeria chrysosperma</name>
    <dbReference type="NCBI Taxonomy" id="252740"/>
    <lineage>
        <taxon>Eukaryota</taxon>
        <taxon>Fungi</taxon>
        <taxon>Dikarya</taxon>
        <taxon>Ascomycota</taxon>
        <taxon>Pezizomycotina</taxon>
        <taxon>Sordariomycetes</taxon>
        <taxon>Sordariomycetidae</taxon>
        <taxon>Diaporthales</taxon>
        <taxon>Cytosporaceae</taxon>
        <taxon>Cytospora</taxon>
    </lineage>
</organism>
<dbReference type="Gene3D" id="2.160.10.10">
    <property type="entry name" value="Hexapeptide repeat proteins"/>
    <property type="match status" value="1"/>
</dbReference>
<dbReference type="SUPFAM" id="SSF51161">
    <property type="entry name" value="Trimeric LpxA-like enzymes"/>
    <property type="match status" value="1"/>
</dbReference>
<dbReference type="InterPro" id="IPR011004">
    <property type="entry name" value="Trimer_LpxA-like_sf"/>
</dbReference>
<dbReference type="InterPro" id="IPR001451">
    <property type="entry name" value="Hexapep"/>
</dbReference>
<dbReference type="PANTHER" id="PTHR23416:SF54">
    <property type="entry name" value="ACETYLTRANSFERASE, CYSE_LACA_LPXA_NODL FAMILY (AFU_ORTHOLOGUE AFUA_2G08430)-RELATED"/>
    <property type="match status" value="1"/>
</dbReference>
<evidence type="ECO:0000313" key="3">
    <source>
        <dbReference type="EMBL" id="ROV91003.1"/>
    </source>
</evidence>
<dbReference type="OrthoDB" id="25818at2759"/>
<dbReference type="Pfam" id="PF00132">
    <property type="entry name" value="Hexapep"/>
    <property type="match status" value="1"/>
</dbReference>
<dbReference type="Proteomes" id="UP000284375">
    <property type="component" value="Unassembled WGS sequence"/>
</dbReference>
<reference evidence="3 4" key="1">
    <citation type="submission" date="2015-09" db="EMBL/GenBank/DDBJ databases">
        <title>Host preference determinants of Valsa canker pathogens revealed by comparative genomics.</title>
        <authorList>
            <person name="Yin Z."/>
            <person name="Huang L."/>
        </authorList>
    </citation>
    <scope>NUCLEOTIDE SEQUENCE [LARGE SCALE GENOMIC DNA]</scope>
    <source>
        <strain evidence="3 4">YSFL</strain>
    </source>
</reference>
<dbReference type="PANTHER" id="PTHR23416">
    <property type="entry name" value="SIALIC ACID SYNTHASE-RELATED"/>
    <property type="match status" value="1"/>
</dbReference>
<dbReference type="GO" id="GO:0008374">
    <property type="term" value="F:O-acyltransferase activity"/>
    <property type="evidence" value="ECO:0007669"/>
    <property type="project" value="TreeGrafter"/>
</dbReference>
<feature type="region of interest" description="Disordered" evidence="2">
    <location>
        <begin position="1"/>
        <end position="23"/>
    </location>
</feature>
<feature type="region of interest" description="Disordered" evidence="2">
    <location>
        <begin position="78"/>
        <end position="126"/>
    </location>
</feature>
<proteinExistence type="predicted"/>
<protein>
    <submittedName>
        <fullName evidence="3">Uncharacterized protein</fullName>
    </submittedName>
</protein>
<feature type="compositionally biased region" description="Polar residues" evidence="2">
    <location>
        <begin position="79"/>
        <end position="96"/>
    </location>
</feature>
<feature type="compositionally biased region" description="Low complexity" evidence="2">
    <location>
        <begin position="106"/>
        <end position="126"/>
    </location>
</feature>
<dbReference type="InterPro" id="IPR018357">
    <property type="entry name" value="Hexapep_transf_CS"/>
</dbReference>